<dbReference type="EMBL" id="CP159218">
    <property type="protein sequence ID" value="XCG62048.1"/>
    <property type="molecule type" value="Genomic_DNA"/>
</dbReference>
<feature type="transmembrane region" description="Helical" evidence="1">
    <location>
        <begin position="6"/>
        <end position="24"/>
    </location>
</feature>
<organism evidence="2">
    <name type="scientific">Nakamurella sp. A5-74</name>
    <dbReference type="NCBI Taxonomy" id="3158264"/>
    <lineage>
        <taxon>Bacteria</taxon>
        <taxon>Bacillati</taxon>
        <taxon>Actinomycetota</taxon>
        <taxon>Actinomycetes</taxon>
        <taxon>Nakamurellales</taxon>
        <taxon>Nakamurellaceae</taxon>
        <taxon>Nakamurella</taxon>
    </lineage>
</organism>
<protein>
    <submittedName>
        <fullName evidence="2">DUF2550 domain-containing protein</fullName>
    </submittedName>
</protein>
<reference evidence="2" key="1">
    <citation type="submission" date="2024-05" db="EMBL/GenBank/DDBJ databases">
        <authorList>
            <person name="Cai S.Y."/>
            <person name="Jin L.M."/>
            <person name="Li H.R."/>
        </authorList>
    </citation>
    <scope>NUCLEOTIDE SEQUENCE</scope>
    <source>
        <strain evidence="2">A5-74</strain>
    </source>
</reference>
<sequence>MPLLEWIGLGLLVAIVASIVWLTARRMLLVRSGAIDICWRDRTTDAPAHGSGWSFGQAKYAGDELLFYRSFSLMLGAARRLDRATISLGESRAPIGVECDLLPPDSVVIDCSSGTSSVAQLAIDEIALTGLSSWIESAPTTRQRADP</sequence>
<dbReference type="Pfam" id="PF10739">
    <property type="entry name" value="DUF2550"/>
    <property type="match status" value="1"/>
</dbReference>
<gene>
    <name evidence="2" type="ORF">ABLG96_12225</name>
</gene>
<keyword evidence="1" id="KW-0472">Membrane</keyword>
<evidence type="ECO:0000313" key="2">
    <source>
        <dbReference type="EMBL" id="XCG62048.1"/>
    </source>
</evidence>
<dbReference type="RefSeq" id="WP_353647663.1">
    <property type="nucleotide sequence ID" value="NZ_CP159218.1"/>
</dbReference>
<dbReference type="AlphaFoldDB" id="A0AAU8DIX2"/>
<dbReference type="InterPro" id="IPR019675">
    <property type="entry name" value="DUF2550"/>
</dbReference>
<keyword evidence="1" id="KW-0812">Transmembrane</keyword>
<keyword evidence="1" id="KW-1133">Transmembrane helix</keyword>
<evidence type="ECO:0000256" key="1">
    <source>
        <dbReference type="SAM" id="Phobius"/>
    </source>
</evidence>
<name>A0AAU8DIX2_9ACTN</name>
<accession>A0AAU8DIX2</accession>
<proteinExistence type="predicted"/>